<evidence type="ECO:0000256" key="1">
    <source>
        <dbReference type="ARBA" id="ARBA00022452"/>
    </source>
</evidence>
<evidence type="ECO:0000313" key="9">
    <source>
        <dbReference type="Proteomes" id="UP000027997"/>
    </source>
</evidence>
<dbReference type="Gene3D" id="2.40.160.50">
    <property type="entry name" value="membrane protein fhac: a member of the omp85/tpsb transporter family"/>
    <property type="match status" value="1"/>
</dbReference>
<dbReference type="InterPro" id="IPR005565">
    <property type="entry name" value="Hemolysn_activator_HlyB_C"/>
</dbReference>
<accession>A0A081K5P3</accession>
<dbReference type="GO" id="GO:0008320">
    <property type="term" value="F:protein transmembrane transporter activity"/>
    <property type="evidence" value="ECO:0007669"/>
    <property type="project" value="TreeGrafter"/>
</dbReference>
<keyword evidence="9" id="KW-1185">Reference proteome</keyword>
<feature type="region of interest" description="Disordered" evidence="4">
    <location>
        <begin position="53"/>
        <end position="92"/>
    </location>
</feature>
<protein>
    <recommendedName>
        <fullName evidence="10">POTRA domain-containing protein</fullName>
    </recommendedName>
</protein>
<dbReference type="PIRSF" id="PIRSF029745">
    <property type="entry name" value="FhaC"/>
    <property type="match status" value="1"/>
</dbReference>
<evidence type="ECO:0008006" key="10">
    <source>
        <dbReference type="Google" id="ProtNLM"/>
    </source>
</evidence>
<dbReference type="GO" id="GO:0098046">
    <property type="term" value="C:type V protein secretion system complex"/>
    <property type="evidence" value="ECO:0007669"/>
    <property type="project" value="TreeGrafter"/>
</dbReference>
<keyword evidence="3" id="KW-0998">Cell outer membrane</keyword>
<dbReference type="InterPro" id="IPR035251">
    <property type="entry name" value="ShlB_POTRA"/>
</dbReference>
<dbReference type="Pfam" id="PF17287">
    <property type="entry name" value="POTRA_3"/>
    <property type="match status" value="1"/>
</dbReference>
<keyword evidence="1" id="KW-0472">Membrane</keyword>
<dbReference type="GO" id="GO:0046819">
    <property type="term" value="P:protein secretion by the type V secretion system"/>
    <property type="evidence" value="ECO:0007669"/>
    <property type="project" value="TreeGrafter"/>
</dbReference>
<feature type="domain" description="ShlB POTRA" evidence="7">
    <location>
        <begin position="174"/>
        <end position="225"/>
    </location>
</feature>
<dbReference type="eggNOG" id="COG2831">
    <property type="taxonomic scope" value="Bacteria"/>
</dbReference>
<reference evidence="8 9" key="1">
    <citation type="submission" date="2014-06" db="EMBL/GenBank/DDBJ databases">
        <title>Whole Genome Sequences of Three Symbiotic Endozoicomonas Bacteria.</title>
        <authorList>
            <person name="Neave M.J."/>
            <person name="Apprill A."/>
            <person name="Voolstra C.R."/>
        </authorList>
    </citation>
    <scope>NUCLEOTIDE SEQUENCE [LARGE SCALE GENOMIC DNA]</scope>
    <source>
        <strain evidence="8 9">DSM 22380</strain>
    </source>
</reference>
<dbReference type="Pfam" id="PF03865">
    <property type="entry name" value="ShlB"/>
    <property type="match status" value="1"/>
</dbReference>
<dbReference type="PANTHER" id="PTHR34597">
    <property type="entry name" value="SLR1661 PROTEIN"/>
    <property type="match status" value="1"/>
</dbReference>
<dbReference type="PANTHER" id="PTHR34597:SF3">
    <property type="entry name" value="OUTER MEMBRANE TRANSPORTER CDIB"/>
    <property type="match status" value="1"/>
</dbReference>
<feature type="domain" description="Polypeptide-transport-associated ShlB-type" evidence="6">
    <location>
        <begin position="96"/>
        <end position="170"/>
    </location>
</feature>
<keyword evidence="2" id="KW-0812">Transmembrane</keyword>
<keyword evidence="1" id="KW-1134">Transmembrane beta strand</keyword>
<dbReference type="Proteomes" id="UP000027997">
    <property type="component" value="Unassembled WGS sequence"/>
</dbReference>
<dbReference type="STRING" id="305900.GV64_00820"/>
<dbReference type="Gene3D" id="3.10.20.310">
    <property type="entry name" value="membrane protein fhac"/>
    <property type="match status" value="1"/>
</dbReference>
<dbReference type="InterPro" id="IPR027282">
    <property type="entry name" value="TPS"/>
</dbReference>
<dbReference type="RefSeq" id="WP_020582110.1">
    <property type="nucleotide sequence ID" value="NZ_JOJP01000001.1"/>
</dbReference>
<sequence length="590" mass="65345">MISLVCKKSDFLIKTVVFLTLIYAKQSFAVTPEDLQWYQNKLTNTQRNIDEQTKEDIERGIGNKSSYDNLTDQDELKNKNQEKNKKKSGPNDNCINISKIEFEGGEKVASEIREQIKSEYLDKCLTAIDIESIMSDVVNWFINEGFTTTRVYLEAQNLTSGVLKLRIQEGIVSDIILEDGGKDSIFLPTLFPFMKGKILELAKIEQGIFQANKQRSNNAKMEVAPGKNAGDSIIVVKNTRGFPLHLNVSVDNHGSLSTGQVQAAATLTADNLIGLNDILTFTRRQSISELPVNSPGKSVSDSIALVIPVGYFTHTLSYSKSTYESNLNTPSGAQLVSSGSTDSVNATIDRVMFRNADTITNSYLKLNFNRGKNYLNGTYLDVSSKDTTTITLGSAINTRLFDNPFSISLDYSRGVSLFGAEKNEIGTHPSFPINLFSKFSSNISYTQPLTFFSDNVSLTSSLSGQYALNNLPSSQRMSIGSKFSVRGYIDNSLSGDNGGYIRNEMLWSNPVSFKSGEITTRLNAGYDIGWVKNRHDLNNGFDGTLSGGSLGLTILWKKIAATLAYDFPIERPGFLPEESGQFWWRLNMDI</sequence>
<evidence type="ECO:0000256" key="2">
    <source>
        <dbReference type="ARBA" id="ARBA00022692"/>
    </source>
</evidence>
<evidence type="ECO:0000313" key="8">
    <source>
        <dbReference type="EMBL" id="KEI69469.1"/>
    </source>
</evidence>
<proteinExistence type="predicted"/>
<dbReference type="InterPro" id="IPR013686">
    <property type="entry name" value="Polypept-transport_assoc_ShlB"/>
</dbReference>
<dbReference type="Pfam" id="PF08479">
    <property type="entry name" value="POTRA_2"/>
    <property type="match status" value="1"/>
</dbReference>
<evidence type="ECO:0000259" key="7">
    <source>
        <dbReference type="Pfam" id="PF17287"/>
    </source>
</evidence>
<feature type="compositionally biased region" description="Basic and acidic residues" evidence="4">
    <location>
        <begin position="74"/>
        <end position="83"/>
    </location>
</feature>
<feature type="domain" description="Haemolysin activator HlyB C-terminal" evidence="5">
    <location>
        <begin position="230"/>
        <end position="553"/>
    </location>
</feature>
<organism evidence="8 9">
    <name type="scientific">Endozoicomonas elysicola</name>
    <dbReference type="NCBI Taxonomy" id="305900"/>
    <lineage>
        <taxon>Bacteria</taxon>
        <taxon>Pseudomonadati</taxon>
        <taxon>Pseudomonadota</taxon>
        <taxon>Gammaproteobacteria</taxon>
        <taxon>Oceanospirillales</taxon>
        <taxon>Endozoicomonadaceae</taxon>
        <taxon>Endozoicomonas</taxon>
    </lineage>
</organism>
<evidence type="ECO:0000259" key="6">
    <source>
        <dbReference type="Pfam" id="PF08479"/>
    </source>
</evidence>
<comment type="caution">
    <text evidence="8">The sequence shown here is derived from an EMBL/GenBank/DDBJ whole genome shotgun (WGS) entry which is preliminary data.</text>
</comment>
<dbReference type="InterPro" id="IPR051544">
    <property type="entry name" value="TPS_OM_transporter"/>
</dbReference>
<dbReference type="AlphaFoldDB" id="A0A081K5P3"/>
<dbReference type="EMBL" id="JOJP01000001">
    <property type="protein sequence ID" value="KEI69469.1"/>
    <property type="molecule type" value="Genomic_DNA"/>
</dbReference>
<name>A0A081K5P3_9GAMM</name>
<gene>
    <name evidence="8" type="ORF">GV64_00820</name>
</gene>
<evidence type="ECO:0000256" key="4">
    <source>
        <dbReference type="SAM" id="MobiDB-lite"/>
    </source>
</evidence>
<evidence type="ECO:0000256" key="3">
    <source>
        <dbReference type="ARBA" id="ARBA00023237"/>
    </source>
</evidence>
<evidence type="ECO:0000259" key="5">
    <source>
        <dbReference type="Pfam" id="PF03865"/>
    </source>
</evidence>